<dbReference type="InterPro" id="IPR001128">
    <property type="entry name" value="Cyt_P450"/>
</dbReference>
<evidence type="ECO:0000256" key="5">
    <source>
        <dbReference type="ARBA" id="ARBA00023002"/>
    </source>
</evidence>
<dbReference type="CDD" id="cd11033">
    <property type="entry name" value="CYP142-like"/>
    <property type="match status" value="1"/>
</dbReference>
<dbReference type="RefSeq" id="WP_265999979.1">
    <property type="nucleotide sequence ID" value="NZ_JAPJDN010000034.1"/>
</dbReference>
<evidence type="ECO:0000256" key="4">
    <source>
        <dbReference type="ARBA" id="ARBA00022723"/>
    </source>
</evidence>
<evidence type="ECO:0000256" key="2">
    <source>
        <dbReference type="ARBA" id="ARBA00010617"/>
    </source>
</evidence>
<dbReference type="Pfam" id="PF00067">
    <property type="entry name" value="p450"/>
    <property type="match status" value="1"/>
</dbReference>
<evidence type="ECO:0000256" key="3">
    <source>
        <dbReference type="ARBA" id="ARBA00022617"/>
    </source>
</evidence>
<reference evidence="8 9" key="1">
    <citation type="submission" date="2022-11" db="EMBL/GenBank/DDBJ databases">
        <title>Mycobacterium sp. nov.</title>
        <authorList>
            <person name="Papic B."/>
            <person name="Spicic S."/>
            <person name="Duvnjak S."/>
        </authorList>
    </citation>
    <scope>NUCLEOTIDE SEQUENCE [LARGE SCALE GENOMIC DNA]</scope>
    <source>
        <strain evidence="8 9">CVI_P4</strain>
    </source>
</reference>
<comment type="caution">
    <text evidence="8">The sequence shown here is derived from an EMBL/GenBank/DDBJ whole genome shotgun (WGS) entry which is preliminary data.</text>
</comment>
<evidence type="ECO:0000256" key="1">
    <source>
        <dbReference type="ARBA" id="ARBA00001971"/>
    </source>
</evidence>
<keyword evidence="5" id="KW-0560">Oxidoreductase</keyword>
<dbReference type="InterPro" id="IPR002397">
    <property type="entry name" value="Cyt_P450_B"/>
</dbReference>
<evidence type="ECO:0000313" key="9">
    <source>
        <dbReference type="Proteomes" id="UP001300745"/>
    </source>
</evidence>
<proteinExistence type="inferred from homology"/>
<dbReference type="Proteomes" id="UP001300745">
    <property type="component" value="Unassembled WGS sequence"/>
</dbReference>
<gene>
    <name evidence="8" type="ORF">ORI27_26035</name>
</gene>
<comment type="similarity">
    <text evidence="2">Belongs to the cytochrome P450 family.</text>
</comment>
<keyword evidence="6" id="KW-0408">Iron</keyword>
<sequence>MTVESAAPSLETIDLSDLEIYRHGFPHETFSVLREQAPVWLHPGRPGTEGPFWVVSSHADVKAVSNDHETFRSFEGPSIPDWDQNARGLMLITMDPPDHTRLRRLVNKGFTPRMTAMLENQARSWAIKIIDGALEKGECNFVREVAYPLPMHMIADILGIPESDRDELFRVVQENTEAHNESLGLAQEELLARQAAALGQMFTYARELADRKRRSPEDDVWTKLTTAEIEQPDGSKTQLNEFELDLFFMVLCIAGSETTRDAIASGLLALLEHPDQMDRLRSDPSAMDTAVDEIVRWASPVTYFRRTATKDVVLHGAEIKAGERVTLWYPSANRDAAVFDGPFSFDVTRNPNPHVGFGGQGAHFCLGAHLARREIRVMFEELLARTKKIELMTEPAHTVLGINSMIMYSLKDVPVRLTRR</sequence>
<dbReference type="PANTHER" id="PTHR46696:SF4">
    <property type="entry name" value="BIOTIN BIOSYNTHESIS CYTOCHROME P450"/>
    <property type="match status" value="1"/>
</dbReference>
<name>A0ABT3SKW3_9MYCO</name>
<evidence type="ECO:0000256" key="6">
    <source>
        <dbReference type="ARBA" id="ARBA00023004"/>
    </source>
</evidence>
<evidence type="ECO:0000256" key="7">
    <source>
        <dbReference type="ARBA" id="ARBA00023033"/>
    </source>
</evidence>
<keyword evidence="7" id="KW-0503">Monooxygenase</keyword>
<comment type="cofactor">
    <cofactor evidence="1">
        <name>heme</name>
        <dbReference type="ChEBI" id="CHEBI:30413"/>
    </cofactor>
</comment>
<protein>
    <submittedName>
        <fullName evidence="8">Cytochrome P450</fullName>
    </submittedName>
</protein>
<keyword evidence="3" id="KW-0349">Heme</keyword>
<dbReference type="PRINTS" id="PR00359">
    <property type="entry name" value="BP450"/>
</dbReference>
<dbReference type="PANTHER" id="PTHR46696">
    <property type="entry name" value="P450, PUTATIVE (EUROFUNG)-RELATED"/>
    <property type="match status" value="1"/>
</dbReference>
<keyword evidence="4" id="KW-0479">Metal-binding</keyword>
<dbReference type="SUPFAM" id="SSF48264">
    <property type="entry name" value="Cytochrome P450"/>
    <property type="match status" value="1"/>
</dbReference>
<evidence type="ECO:0000313" key="8">
    <source>
        <dbReference type="EMBL" id="MCX2940160.1"/>
    </source>
</evidence>
<accession>A0ABT3SKW3</accession>
<dbReference type="InterPro" id="IPR036396">
    <property type="entry name" value="Cyt_P450_sf"/>
</dbReference>
<dbReference type="EMBL" id="JAPJDO010000034">
    <property type="protein sequence ID" value="MCX2940160.1"/>
    <property type="molecule type" value="Genomic_DNA"/>
</dbReference>
<dbReference type="Gene3D" id="1.10.630.10">
    <property type="entry name" value="Cytochrome P450"/>
    <property type="match status" value="1"/>
</dbReference>
<keyword evidence="9" id="KW-1185">Reference proteome</keyword>
<organism evidence="8 9">
    <name type="scientific">Mycobacterium pinniadriaticum</name>
    <dbReference type="NCBI Taxonomy" id="2994102"/>
    <lineage>
        <taxon>Bacteria</taxon>
        <taxon>Bacillati</taxon>
        <taxon>Actinomycetota</taxon>
        <taxon>Actinomycetes</taxon>
        <taxon>Mycobacteriales</taxon>
        <taxon>Mycobacteriaceae</taxon>
        <taxon>Mycobacterium</taxon>
    </lineage>
</organism>